<protein>
    <submittedName>
        <fullName evidence="5">Magnesium chelatase family protein</fullName>
    </submittedName>
</protein>
<evidence type="ECO:0000256" key="2">
    <source>
        <dbReference type="ARBA" id="ARBA00022741"/>
    </source>
</evidence>
<dbReference type="InterPro" id="IPR027417">
    <property type="entry name" value="P-loop_NTPase"/>
</dbReference>
<reference evidence="6" key="1">
    <citation type="submission" date="2016-11" db="EMBL/GenBank/DDBJ databases">
        <authorList>
            <person name="Varghese N."/>
            <person name="Submissions S."/>
        </authorList>
    </citation>
    <scope>NUCLEOTIDE SEQUENCE [LARGE SCALE GENOMIC DNA]</scope>
    <source>
        <strain evidence="6">DSM 11792</strain>
    </source>
</reference>
<dbReference type="InterPro" id="IPR020568">
    <property type="entry name" value="Ribosomal_Su5_D2-typ_SF"/>
</dbReference>
<dbReference type="InterPro" id="IPR004482">
    <property type="entry name" value="Mg_chelat-rel"/>
</dbReference>
<dbReference type="InterPro" id="IPR003593">
    <property type="entry name" value="AAA+_ATPase"/>
</dbReference>
<dbReference type="Gene3D" id="3.30.230.10">
    <property type="match status" value="1"/>
</dbReference>
<gene>
    <name evidence="5" type="ORF">SAMN02745218_01261</name>
</gene>
<dbReference type="NCBIfam" id="TIGR00368">
    <property type="entry name" value="YifB family Mg chelatase-like AAA ATPase"/>
    <property type="match status" value="1"/>
</dbReference>
<organism evidence="5 6">
    <name type="scientific">Desulfofundulus australicus DSM 11792</name>
    <dbReference type="NCBI Taxonomy" id="1121425"/>
    <lineage>
        <taxon>Bacteria</taxon>
        <taxon>Bacillati</taxon>
        <taxon>Bacillota</taxon>
        <taxon>Clostridia</taxon>
        <taxon>Eubacteriales</taxon>
        <taxon>Peptococcaceae</taxon>
        <taxon>Desulfofundulus</taxon>
    </lineage>
</organism>
<evidence type="ECO:0000313" key="6">
    <source>
        <dbReference type="Proteomes" id="UP000184196"/>
    </source>
</evidence>
<dbReference type="PANTHER" id="PTHR32039:SF7">
    <property type="entry name" value="COMPETENCE PROTEIN COMM"/>
    <property type="match status" value="1"/>
</dbReference>
<dbReference type="PRINTS" id="PR01657">
    <property type="entry name" value="MCMFAMILY"/>
</dbReference>
<dbReference type="InterPro" id="IPR045006">
    <property type="entry name" value="CHLI-like"/>
</dbReference>
<evidence type="ECO:0000259" key="4">
    <source>
        <dbReference type="SMART" id="SM00382"/>
    </source>
</evidence>
<accession>A0A1M4Y6P2</accession>
<dbReference type="SUPFAM" id="SSF54211">
    <property type="entry name" value="Ribosomal protein S5 domain 2-like"/>
    <property type="match status" value="1"/>
</dbReference>
<proteinExistence type="inferred from homology"/>
<dbReference type="EMBL" id="FQUW01000013">
    <property type="protein sequence ID" value="SHF01340.1"/>
    <property type="molecule type" value="Genomic_DNA"/>
</dbReference>
<keyword evidence="6" id="KW-1185">Reference proteome</keyword>
<dbReference type="AlphaFoldDB" id="A0A1M4Y6P2"/>
<sequence>MLAIVKSTALFGLTGQVVQVEVDVSNGLPSFDLVGLPDMACRESRDRVRAAMKNSGFEFPARRITVNLAPADLRKEGPLYDLPIAVGILVATGQLEQSAVDRYVFLGELSLNGQVRGVAGVLPNVLAAREQDLRAVVVPRDNAAEAALAREVEVYPVESLGQLTRFLRGEEQISPYEVDPLLLLNRGGNGADMADVRGQAAVRRALEVAAAGGHNLLMIGPPGSGKTMLARRLPGILPDLTFEEALEITKIYSLAGLLKPGEPLVTQRPFRSPHHSASAVGLIGGGRHPRPGEISLAHHGVLFLDELPEFHRDVLEALRQPLEDGVVTISRVSGAVTYPASLMLVAAANPCPCGFLGDPARECTCTPYQVQRYLGRISGPLLDRIDIHLEVPRVDYEDLAGREPGEPSSEIKKRVERARNIQRQRFGPGGTSCNARMTPAQVRRFCSLSREARSLLASVFRRLNLSARSHDRMLKVARTIADLEGSEVIEAAHLAEAVQYRSLEARYWPG</sequence>
<dbReference type="InterPro" id="IPR000523">
    <property type="entry name" value="Mg_chelatse_chII-like_cat_dom"/>
</dbReference>
<evidence type="ECO:0000313" key="5">
    <source>
        <dbReference type="EMBL" id="SHF01340.1"/>
    </source>
</evidence>
<dbReference type="PANTHER" id="PTHR32039">
    <property type="entry name" value="MAGNESIUM-CHELATASE SUBUNIT CHLI"/>
    <property type="match status" value="1"/>
</dbReference>
<evidence type="ECO:0000256" key="1">
    <source>
        <dbReference type="ARBA" id="ARBA00006354"/>
    </source>
</evidence>
<dbReference type="InterPro" id="IPR001208">
    <property type="entry name" value="MCM_dom"/>
</dbReference>
<comment type="similarity">
    <text evidence="1">Belongs to the Mg-chelatase subunits D/I family. ComM subfamily.</text>
</comment>
<dbReference type="SMART" id="SM00382">
    <property type="entry name" value="AAA"/>
    <property type="match status" value="1"/>
</dbReference>
<evidence type="ECO:0000256" key="3">
    <source>
        <dbReference type="ARBA" id="ARBA00022840"/>
    </source>
</evidence>
<dbReference type="Proteomes" id="UP000184196">
    <property type="component" value="Unassembled WGS sequence"/>
</dbReference>
<keyword evidence="2" id="KW-0547">Nucleotide-binding</keyword>
<name>A0A1M4Y6P2_9FIRM</name>
<dbReference type="Pfam" id="PF01078">
    <property type="entry name" value="Mg_chelatase"/>
    <property type="match status" value="1"/>
</dbReference>
<dbReference type="Gene3D" id="3.40.50.300">
    <property type="entry name" value="P-loop containing nucleotide triphosphate hydrolases"/>
    <property type="match status" value="1"/>
</dbReference>
<dbReference type="SUPFAM" id="SSF52540">
    <property type="entry name" value="P-loop containing nucleoside triphosphate hydrolases"/>
    <property type="match status" value="1"/>
</dbReference>
<dbReference type="GO" id="GO:0005524">
    <property type="term" value="F:ATP binding"/>
    <property type="evidence" value="ECO:0007669"/>
    <property type="project" value="UniProtKB-KW"/>
</dbReference>
<dbReference type="RefSeq" id="WP_073164260.1">
    <property type="nucleotide sequence ID" value="NZ_FQUW01000013.1"/>
</dbReference>
<feature type="domain" description="AAA+ ATPase" evidence="4">
    <location>
        <begin position="212"/>
        <end position="395"/>
    </location>
</feature>
<dbReference type="OrthoDB" id="9813147at2"/>
<dbReference type="InterPro" id="IPR014721">
    <property type="entry name" value="Ribsml_uS5_D2-typ_fold_subgr"/>
</dbReference>
<dbReference type="Pfam" id="PF13541">
    <property type="entry name" value="ChlI"/>
    <property type="match status" value="1"/>
</dbReference>
<dbReference type="CDD" id="cd00009">
    <property type="entry name" value="AAA"/>
    <property type="match status" value="1"/>
</dbReference>
<dbReference type="GO" id="GO:0003677">
    <property type="term" value="F:DNA binding"/>
    <property type="evidence" value="ECO:0007669"/>
    <property type="project" value="InterPro"/>
</dbReference>
<dbReference type="InterPro" id="IPR025158">
    <property type="entry name" value="Mg_chelat-rel_C"/>
</dbReference>
<dbReference type="Pfam" id="PF13335">
    <property type="entry name" value="Mg_chelatase_C"/>
    <property type="match status" value="1"/>
</dbReference>
<keyword evidence="3" id="KW-0067">ATP-binding</keyword>